<feature type="non-terminal residue" evidence="2">
    <location>
        <position position="1"/>
    </location>
</feature>
<organism evidence="2 3">
    <name type="scientific">Adineta steineri</name>
    <dbReference type="NCBI Taxonomy" id="433720"/>
    <lineage>
        <taxon>Eukaryota</taxon>
        <taxon>Metazoa</taxon>
        <taxon>Spiralia</taxon>
        <taxon>Gnathifera</taxon>
        <taxon>Rotifera</taxon>
        <taxon>Eurotatoria</taxon>
        <taxon>Bdelloidea</taxon>
        <taxon>Adinetida</taxon>
        <taxon>Adinetidae</taxon>
        <taxon>Adineta</taxon>
    </lineage>
</organism>
<dbReference type="Gene3D" id="2.120.10.30">
    <property type="entry name" value="TolB, C-terminal domain"/>
    <property type="match status" value="1"/>
</dbReference>
<evidence type="ECO:0000313" key="3">
    <source>
        <dbReference type="Proteomes" id="UP000663844"/>
    </source>
</evidence>
<sequence>MAYLYLLCMYYLIWTTNANASLSTIGHVYYNMSYNSTGTIITRLIVKYQVVCAAQCANLFTNCNTAVFDSLTTPQCSLYSGKVTPANLTVSMNTIVYDFQQSKLAATRWNKTGITIAGASSGSGGTADNLLSQPYGIALGSFDSLYIADLNNNRIQRWLINASNGTTVAGLSNGTAGASSVAVNS</sequence>
<evidence type="ECO:0000313" key="2">
    <source>
        <dbReference type="EMBL" id="CAF4197131.1"/>
    </source>
</evidence>
<proteinExistence type="predicted"/>
<comment type="caution">
    <text evidence="2">The sequence shown here is derived from an EMBL/GenBank/DDBJ whole genome shotgun (WGS) entry which is preliminary data.</text>
</comment>
<evidence type="ECO:0008006" key="4">
    <source>
        <dbReference type="Google" id="ProtNLM"/>
    </source>
</evidence>
<protein>
    <recommendedName>
        <fullName evidence="4">NHL repeat containing protein</fullName>
    </recommendedName>
</protein>
<dbReference type="SUPFAM" id="SSF63829">
    <property type="entry name" value="Calcium-dependent phosphotriesterase"/>
    <property type="match status" value="1"/>
</dbReference>
<dbReference type="EMBL" id="CAJOAZ010009101">
    <property type="protein sequence ID" value="CAF4197131.1"/>
    <property type="molecule type" value="Genomic_DNA"/>
</dbReference>
<keyword evidence="1" id="KW-0732">Signal</keyword>
<feature type="chain" id="PRO_5032690085" description="NHL repeat containing protein" evidence="1">
    <location>
        <begin position="19"/>
        <end position="185"/>
    </location>
</feature>
<accession>A0A820AYA1</accession>
<dbReference type="Proteomes" id="UP000663844">
    <property type="component" value="Unassembled WGS sequence"/>
</dbReference>
<name>A0A820AYA1_9BILA</name>
<reference evidence="2" key="1">
    <citation type="submission" date="2021-02" db="EMBL/GenBank/DDBJ databases">
        <authorList>
            <person name="Nowell W R."/>
        </authorList>
    </citation>
    <scope>NUCLEOTIDE SEQUENCE</scope>
</reference>
<feature type="signal peptide" evidence="1">
    <location>
        <begin position="1"/>
        <end position="18"/>
    </location>
</feature>
<evidence type="ECO:0000256" key="1">
    <source>
        <dbReference type="SAM" id="SignalP"/>
    </source>
</evidence>
<dbReference type="InterPro" id="IPR011042">
    <property type="entry name" value="6-blade_b-propeller_TolB-like"/>
</dbReference>
<dbReference type="AlphaFoldDB" id="A0A820AYA1"/>
<gene>
    <name evidence="2" type="ORF">OXD698_LOCUS40624</name>
</gene>